<evidence type="ECO:0000313" key="7">
    <source>
        <dbReference type="Proteomes" id="UP000319836"/>
    </source>
</evidence>
<protein>
    <recommendedName>
        <fullName evidence="5">Heat-inducible transcription repressor HrcA C-terminal domain-containing protein</fullName>
    </recommendedName>
</protein>
<dbReference type="InterPro" id="IPR029016">
    <property type="entry name" value="GAF-like_dom_sf"/>
</dbReference>
<comment type="caution">
    <text evidence="6">The sequence shown here is derived from an EMBL/GenBank/DDBJ whole genome shotgun (WGS) entry which is preliminary data.</text>
</comment>
<dbReference type="Proteomes" id="UP000319836">
    <property type="component" value="Unassembled WGS sequence"/>
</dbReference>
<dbReference type="InterPro" id="IPR021153">
    <property type="entry name" value="HrcA_C"/>
</dbReference>
<evidence type="ECO:0000256" key="2">
    <source>
        <dbReference type="ARBA" id="ARBA00023015"/>
    </source>
</evidence>
<dbReference type="GO" id="GO:0003677">
    <property type="term" value="F:DNA binding"/>
    <property type="evidence" value="ECO:0007669"/>
    <property type="project" value="InterPro"/>
</dbReference>
<feature type="domain" description="Heat-inducible transcription repressor HrcA C-terminal" evidence="5">
    <location>
        <begin position="51"/>
        <end position="263"/>
    </location>
</feature>
<dbReference type="PANTHER" id="PTHR34824">
    <property type="entry name" value="HEAT-INDUCIBLE TRANSCRIPTION REPRESSOR HRCA"/>
    <property type="match status" value="1"/>
</dbReference>
<dbReference type="PANTHER" id="PTHR34824:SF1">
    <property type="entry name" value="HEAT-INDUCIBLE TRANSCRIPTION REPRESSOR HRCA"/>
    <property type="match status" value="1"/>
</dbReference>
<dbReference type="AlphaFoldDB" id="A0A538U8A2"/>
<dbReference type="Gene3D" id="3.30.390.60">
    <property type="entry name" value="Heat-inducible transcription repressor hrca homolog, domain 3"/>
    <property type="match status" value="1"/>
</dbReference>
<accession>A0A538U8A2</accession>
<dbReference type="EMBL" id="VBPA01000078">
    <property type="protein sequence ID" value="TMQ72097.1"/>
    <property type="molecule type" value="Genomic_DNA"/>
</dbReference>
<keyword evidence="4" id="KW-0175">Coiled coil</keyword>
<feature type="coiled-coil region" evidence="4">
    <location>
        <begin position="36"/>
        <end position="67"/>
    </location>
</feature>
<dbReference type="InterPro" id="IPR002571">
    <property type="entry name" value="HrcA"/>
</dbReference>
<gene>
    <name evidence="6" type="ORF">E6K80_03660</name>
</gene>
<keyword evidence="3" id="KW-0804">Transcription</keyword>
<evidence type="ECO:0000256" key="4">
    <source>
        <dbReference type="SAM" id="Coils"/>
    </source>
</evidence>
<dbReference type="Pfam" id="PF01628">
    <property type="entry name" value="HrcA"/>
    <property type="match status" value="1"/>
</dbReference>
<evidence type="ECO:0000313" key="6">
    <source>
        <dbReference type="EMBL" id="TMQ72097.1"/>
    </source>
</evidence>
<proteinExistence type="predicted"/>
<sequence>MLHRGHASSGRVPTAVGYTFHVRRELDPIALPGEVLHEIDERLRRASRDVEALLAEASRLLSELTRQMGLAVAAAFERERLDQLELEALGPRRALMVLGLRGGAVHTVVLPLESELSDEELAEAADALRSRLVGLALGHVRLRLATDLELVEDAAVRIVSRAATASWGHTESAWFSAGAGEFAIQPEFADRERLGSLLRVVENGPPLDRLMVDAVEGQAAVRVALDQDRALAGLSLVSFALPGRQRAGLGVLGPLRMDYARCVTVVDAVGARVAEYL</sequence>
<evidence type="ECO:0000256" key="3">
    <source>
        <dbReference type="ARBA" id="ARBA00023163"/>
    </source>
</evidence>
<keyword evidence="2" id="KW-0805">Transcription regulation</keyword>
<dbReference type="SUPFAM" id="SSF55781">
    <property type="entry name" value="GAF domain-like"/>
    <property type="match status" value="1"/>
</dbReference>
<dbReference type="Gene3D" id="3.30.450.40">
    <property type="match status" value="1"/>
</dbReference>
<organism evidence="6 7">
    <name type="scientific">Eiseniibacteriota bacterium</name>
    <dbReference type="NCBI Taxonomy" id="2212470"/>
    <lineage>
        <taxon>Bacteria</taxon>
        <taxon>Candidatus Eiseniibacteriota</taxon>
    </lineage>
</organism>
<name>A0A538U8A2_UNCEI</name>
<evidence type="ECO:0000259" key="5">
    <source>
        <dbReference type="Pfam" id="PF01628"/>
    </source>
</evidence>
<keyword evidence="1" id="KW-0678">Repressor</keyword>
<dbReference type="InterPro" id="IPR023120">
    <property type="entry name" value="WHTH_transcript_rep_HrcA_IDD"/>
</dbReference>
<dbReference type="GO" id="GO:0045892">
    <property type="term" value="P:negative regulation of DNA-templated transcription"/>
    <property type="evidence" value="ECO:0007669"/>
    <property type="project" value="TreeGrafter"/>
</dbReference>
<evidence type="ECO:0000256" key="1">
    <source>
        <dbReference type="ARBA" id="ARBA00022491"/>
    </source>
</evidence>
<reference evidence="6 7" key="1">
    <citation type="journal article" date="2019" name="Nat. Microbiol.">
        <title>Mediterranean grassland soil C-N compound turnover is dependent on rainfall and depth, and is mediated by genomically divergent microorganisms.</title>
        <authorList>
            <person name="Diamond S."/>
            <person name="Andeer P.F."/>
            <person name="Li Z."/>
            <person name="Crits-Christoph A."/>
            <person name="Burstein D."/>
            <person name="Anantharaman K."/>
            <person name="Lane K.R."/>
            <person name="Thomas B.C."/>
            <person name="Pan C."/>
            <person name="Northen T.R."/>
            <person name="Banfield J.F."/>
        </authorList>
    </citation>
    <scope>NUCLEOTIDE SEQUENCE [LARGE SCALE GENOMIC DNA]</scope>
    <source>
        <strain evidence="6">WS_10</strain>
    </source>
</reference>